<dbReference type="AlphaFoldDB" id="A0A830EGT9"/>
<proteinExistence type="predicted"/>
<reference evidence="6" key="3">
    <citation type="submission" date="2022-09" db="EMBL/GenBank/DDBJ databases">
        <title>Complete genome sequence of Vulcanisaeta souniana.</title>
        <authorList>
            <person name="Kato S."/>
            <person name="Itoh T."/>
            <person name="Ohkuma M."/>
        </authorList>
    </citation>
    <scope>NUCLEOTIDE SEQUENCE [LARGE SCALE GENOMIC DNA]</scope>
    <source>
        <strain evidence="6">JCM 11219</strain>
    </source>
</reference>
<feature type="transmembrane region" description="Helical" evidence="1">
    <location>
        <begin position="160"/>
        <end position="181"/>
    </location>
</feature>
<evidence type="ECO:0000313" key="3">
    <source>
        <dbReference type="EMBL" id="BDR91848.1"/>
    </source>
</evidence>
<dbReference type="InterPro" id="IPR002831">
    <property type="entry name" value="Tscrpt_reg_TrmB_N"/>
</dbReference>
<gene>
    <name evidence="4" type="ORF">GCM10007112_03570</name>
    <name evidence="3" type="ORF">Vsou_09410</name>
</gene>
<name>A0A830EGT9_9CREN</name>
<dbReference type="EMBL" id="AP026830">
    <property type="protein sequence ID" value="BDR91848.1"/>
    <property type="molecule type" value="Genomic_DNA"/>
</dbReference>
<dbReference type="Proteomes" id="UP001060771">
    <property type="component" value="Chromosome"/>
</dbReference>
<evidence type="ECO:0000313" key="4">
    <source>
        <dbReference type="EMBL" id="GGI69879.1"/>
    </source>
</evidence>
<dbReference type="SUPFAM" id="SSF46785">
    <property type="entry name" value="Winged helix' DNA-binding domain"/>
    <property type="match status" value="1"/>
</dbReference>
<keyword evidence="1" id="KW-0472">Membrane</keyword>
<dbReference type="Gene3D" id="1.10.10.10">
    <property type="entry name" value="Winged helix-like DNA-binding domain superfamily/Winged helix DNA-binding domain"/>
    <property type="match status" value="1"/>
</dbReference>
<evidence type="ECO:0000313" key="6">
    <source>
        <dbReference type="Proteomes" id="UP001060771"/>
    </source>
</evidence>
<reference evidence="4" key="1">
    <citation type="journal article" date="2014" name="Int. J. Syst. Evol. Microbiol.">
        <title>Complete genome sequence of Corynebacterium casei LMG S-19264T (=DSM 44701T), isolated from a smear-ripened cheese.</title>
        <authorList>
            <consortium name="US DOE Joint Genome Institute (JGI-PGF)"/>
            <person name="Walter F."/>
            <person name="Albersmeier A."/>
            <person name="Kalinowski J."/>
            <person name="Ruckert C."/>
        </authorList>
    </citation>
    <scope>NUCLEOTIDE SEQUENCE</scope>
    <source>
        <strain evidence="4">JCM 11219</strain>
    </source>
</reference>
<dbReference type="GeneID" id="76206491"/>
<reference evidence="4" key="2">
    <citation type="submission" date="2020-09" db="EMBL/GenBank/DDBJ databases">
        <authorList>
            <person name="Sun Q."/>
            <person name="Ohkuma M."/>
        </authorList>
    </citation>
    <scope>NUCLEOTIDE SEQUENCE</scope>
    <source>
        <strain evidence="4">JCM 11219</strain>
    </source>
</reference>
<dbReference type="RefSeq" id="WP_188602431.1">
    <property type="nucleotide sequence ID" value="NZ_AP026830.1"/>
</dbReference>
<dbReference type="OrthoDB" id="28494at2157"/>
<evidence type="ECO:0000313" key="5">
    <source>
        <dbReference type="Proteomes" id="UP000657075"/>
    </source>
</evidence>
<feature type="domain" description="Transcription regulator TrmB N-terminal" evidence="2">
    <location>
        <begin position="199"/>
        <end position="254"/>
    </location>
</feature>
<keyword evidence="6" id="KW-1185">Reference proteome</keyword>
<dbReference type="InterPro" id="IPR036390">
    <property type="entry name" value="WH_DNA-bd_sf"/>
</dbReference>
<protein>
    <submittedName>
        <fullName evidence="4">Transcriptional regulator</fullName>
    </submittedName>
</protein>
<dbReference type="Proteomes" id="UP000657075">
    <property type="component" value="Unassembled WGS sequence"/>
</dbReference>
<dbReference type="InterPro" id="IPR036388">
    <property type="entry name" value="WH-like_DNA-bd_sf"/>
</dbReference>
<dbReference type="InterPro" id="IPR011991">
    <property type="entry name" value="ArsR-like_HTH"/>
</dbReference>
<organism evidence="4 5">
    <name type="scientific">Vulcanisaeta souniana JCM 11219</name>
    <dbReference type="NCBI Taxonomy" id="1293586"/>
    <lineage>
        <taxon>Archaea</taxon>
        <taxon>Thermoproteota</taxon>
        <taxon>Thermoprotei</taxon>
        <taxon>Thermoproteales</taxon>
        <taxon>Thermoproteaceae</taxon>
        <taxon>Vulcanisaeta</taxon>
    </lineage>
</organism>
<dbReference type="CDD" id="cd00090">
    <property type="entry name" value="HTH_ARSR"/>
    <property type="match status" value="1"/>
</dbReference>
<evidence type="ECO:0000256" key="1">
    <source>
        <dbReference type="SAM" id="Phobius"/>
    </source>
</evidence>
<dbReference type="Pfam" id="PF01978">
    <property type="entry name" value="TrmB"/>
    <property type="match status" value="1"/>
</dbReference>
<sequence>MIIPLLLWVITLYGNGTATVGLNTTITGQSITLALPVQPQSYIMVTVNGSPWYYILNGSLITVPIFGTANVSITYVPHALMENNFIGINVGNSTVEITIPSDVLIANITLSLINMTMSNNELIIIAKGPGEFLYTVMPTSTSHGVTTIQRKMQITPYNEALIITIIIIMVVIVAFAMYILIIKRRTTSTKPLTTASVGFNLNEYEVSILRYLESRGGSAFEIDISRDLGIPRTTVWRSVRRLEGLGMVRISKVEGKNMVTLIRRIR</sequence>
<evidence type="ECO:0000259" key="2">
    <source>
        <dbReference type="Pfam" id="PF01978"/>
    </source>
</evidence>
<keyword evidence="1" id="KW-1133">Transmembrane helix</keyword>
<reference evidence="3" key="4">
    <citation type="journal article" date="2023" name="Microbiol. Resour. Announc.">
        <title>Complete Genome Sequence of Vulcanisaeta souniana Strain IC-059, a Hyperthermophilic Archaeon Isolated from Hot Spring Water in Japan.</title>
        <authorList>
            <person name="Kato S."/>
            <person name="Itoh T."/>
            <person name="Wu L."/>
            <person name="Ma J."/>
            <person name="Ohkuma M."/>
        </authorList>
    </citation>
    <scope>NUCLEOTIDE SEQUENCE</scope>
    <source>
        <strain evidence="3">JCM 11219</strain>
    </source>
</reference>
<accession>A0A830EGT9</accession>
<keyword evidence="1" id="KW-0812">Transmembrane</keyword>
<dbReference type="EMBL" id="BMNM01000001">
    <property type="protein sequence ID" value="GGI69879.1"/>
    <property type="molecule type" value="Genomic_DNA"/>
</dbReference>